<evidence type="ECO:0000256" key="4">
    <source>
        <dbReference type="SAM" id="MobiDB-lite"/>
    </source>
</evidence>
<dbReference type="GeneID" id="77728717"/>
<name>A0AA38LVV5_9TREE</name>
<comment type="similarity">
    <text evidence="1">Belongs to the glycosyl hydrolase 16 family.</text>
</comment>
<dbReference type="RefSeq" id="XP_052945628.1">
    <property type="nucleotide sequence ID" value="XM_053089512.1"/>
</dbReference>
<dbReference type="Gene3D" id="2.60.120.200">
    <property type="match status" value="1"/>
</dbReference>
<comment type="caution">
    <text evidence="7">The sequence shown here is derived from an EMBL/GenBank/DDBJ whole genome shotgun (WGS) entry which is preliminary data.</text>
</comment>
<dbReference type="PANTHER" id="PTHR10963:SF24">
    <property type="entry name" value="GLYCOSIDASE C21B10.07-RELATED"/>
    <property type="match status" value="1"/>
</dbReference>
<dbReference type="PROSITE" id="PS51762">
    <property type="entry name" value="GH16_2"/>
    <property type="match status" value="1"/>
</dbReference>
<reference evidence="7" key="1">
    <citation type="journal article" date="2022" name="G3 (Bethesda)">
        <title>High quality genome of the basidiomycete yeast Dioszegia hungarica PDD-24b-2 isolated from cloud water.</title>
        <authorList>
            <person name="Jarrige D."/>
            <person name="Haridas S."/>
            <person name="Bleykasten-Grosshans C."/>
            <person name="Joly M."/>
            <person name="Nadalig T."/>
            <person name="Sancelme M."/>
            <person name="Vuilleumier S."/>
            <person name="Grigoriev I.V."/>
            <person name="Amato P."/>
            <person name="Bringel F."/>
        </authorList>
    </citation>
    <scope>NUCLEOTIDE SEQUENCE</scope>
    <source>
        <strain evidence="7">PDD-24b-2</strain>
    </source>
</reference>
<dbReference type="GO" id="GO:0009251">
    <property type="term" value="P:glucan catabolic process"/>
    <property type="evidence" value="ECO:0007669"/>
    <property type="project" value="TreeGrafter"/>
</dbReference>
<feature type="domain" description="GH16" evidence="6">
    <location>
        <begin position="94"/>
        <end position="383"/>
    </location>
</feature>
<feature type="signal peptide" evidence="5">
    <location>
        <begin position="1"/>
        <end position="16"/>
    </location>
</feature>
<evidence type="ECO:0000256" key="3">
    <source>
        <dbReference type="ARBA" id="ARBA00023295"/>
    </source>
</evidence>
<feature type="compositionally biased region" description="Basic residues" evidence="4">
    <location>
        <begin position="55"/>
        <end position="70"/>
    </location>
</feature>
<evidence type="ECO:0000256" key="1">
    <source>
        <dbReference type="ARBA" id="ARBA00006865"/>
    </source>
</evidence>
<dbReference type="AlphaFoldDB" id="A0AA38LVV5"/>
<evidence type="ECO:0000259" key="6">
    <source>
        <dbReference type="PROSITE" id="PS51762"/>
    </source>
</evidence>
<dbReference type="InterPro" id="IPR000757">
    <property type="entry name" value="Beta-glucanase-like"/>
</dbReference>
<dbReference type="EMBL" id="JAKWFO010000005">
    <property type="protein sequence ID" value="KAI9635851.1"/>
    <property type="molecule type" value="Genomic_DNA"/>
</dbReference>
<feature type="compositionally biased region" description="Low complexity" evidence="4">
    <location>
        <begin position="90"/>
        <end position="102"/>
    </location>
</feature>
<protein>
    <submittedName>
        <fullName evidence="7">Endo-1,3(4)-beta-glucanase</fullName>
    </submittedName>
</protein>
<dbReference type="CDD" id="cd02181">
    <property type="entry name" value="GH16_fungal_Lam16A_glucanase"/>
    <property type="match status" value="1"/>
</dbReference>
<dbReference type="Pfam" id="PF26113">
    <property type="entry name" value="GH16_XgeA"/>
    <property type="match status" value="1"/>
</dbReference>
<feature type="chain" id="PRO_5041351524" evidence="5">
    <location>
        <begin position="17"/>
        <end position="432"/>
    </location>
</feature>
<dbReference type="GO" id="GO:0004553">
    <property type="term" value="F:hydrolase activity, hydrolyzing O-glycosyl compounds"/>
    <property type="evidence" value="ECO:0007669"/>
    <property type="project" value="InterPro"/>
</dbReference>
<sequence length="432" mass="47195">MLLANYLIPLLPLTSALSLHGLARRTHQALALRLSSPEATPASEKRSHLVSPKGGKAKRLVRKTVKKRACKAPTVPAANTTIGGGFNANPIPASSTTASPVPTSSPSPSPKPASNSGWRMTDNWSGNTFFDNWDFWSYDDPTHGTVDYQDRGQSWDQGLVSTNSKGNAVMKVDTTQHIGGRGRKAVRLHGKKVFTGGLVLMDAWHMPTGCGTWPAWWMNGPNWPYGGEIDILEGVNEFSQNQVSVHTGSGCRIPWNTNELQTGVLTTGGFDSYNCASYETANQGCGTRDLKSGQSYGKPFNDIGGGVYALLWAKNGVRVWWFPRYAIPADISAEQPNPDSWGLPVGTFVSDLCDPYKFFHDNFNIFTNTFCGDWAGADGIWNYGGFAGQDKSCAAITGYSKCDDYVRNEGSKFNDAFWEVSYVKYFTHPTLV</sequence>
<dbReference type="InterPro" id="IPR050546">
    <property type="entry name" value="Glycosyl_Hydrlase_16"/>
</dbReference>
<gene>
    <name evidence="7" type="ORF">MKK02DRAFT_36883</name>
</gene>
<keyword evidence="5" id="KW-0732">Signal</keyword>
<keyword evidence="8" id="KW-1185">Reference proteome</keyword>
<evidence type="ECO:0000313" key="7">
    <source>
        <dbReference type="EMBL" id="KAI9635851.1"/>
    </source>
</evidence>
<dbReference type="SUPFAM" id="SSF49899">
    <property type="entry name" value="Concanavalin A-like lectins/glucanases"/>
    <property type="match status" value="1"/>
</dbReference>
<feature type="region of interest" description="Disordered" evidence="4">
    <location>
        <begin position="35"/>
        <end position="117"/>
    </location>
</feature>
<keyword evidence="2" id="KW-0378">Hydrolase</keyword>
<evidence type="ECO:0000256" key="2">
    <source>
        <dbReference type="ARBA" id="ARBA00022801"/>
    </source>
</evidence>
<dbReference type="PANTHER" id="PTHR10963">
    <property type="entry name" value="GLYCOSYL HYDROLASE-RELATED"/>
    <property type="match status" value="1"/>
</dbReference>
<keyword evidence="3" id="KW-0326">Glycosidase</keyword>
<evidence type="ECO:0000313" key="8">
    <source>
        <dbReference type="Proteomes" id="UP001164286"/>
    </source>
</evidence>
<proteinExistence type="inferred from homology"/>
<accession>A0AA38LVV5</accession>
<evidence type="ECO:0000256" key="5">
    <source>
        <dbReference type="SAM" id="SignalP"/>
    </source>
</evidence>
<dbReference type="InterPro" id="IPR013320">
    <property type="entry name" value="ConA-like_dom_sf"/>
</dbReference>
<dbReference type="FunFam" id="2.60.120.200:FF:000114">
    <property type="entry name" value="Probable endo-1,3(4)-beta-glucanase NFIA_089530"/>
    <property type="match status" value="1"/>
</dbReference>
<organism evidence="7 8">
    <name type="scientific">Dioszegia hungarica</name>
    <dbReference type="NCBI Taxonomy" id="4972"/>
    <lineage>
        <taxon>Eukaryota</taxon>
        <taxon>Fungi</taxon>
        <taxon>Dikarya</taxon>
        <taxon>Basidiomycota</taxon>
        <taxon>Agaricomycotina</taxon>
        <taxon>Tremellomycetes</taxon>
        <taxon>Tremellales</taxon>
        <taxon>Bulleribasidiaceae</taxon>
        <taxon>Dioszegia</taxon>
    </lineage>
</organism>
<dbReference type="Proteomes" id="UP001164286">
    <property type="component" value="Unassembled WGS sequence"/>
</dbReference>